<evidence type="ECO:0000256" key="8">
    <source>
        <dbReference type="RuleBase" id="RU000304"/>
    </source>
</evidence>
<dbReference type="SUPFAM" id="SSF81995">
    <property type="entry name" value="beta-sandwich domain of Sec23/24"/>
    <property type="match status" value="1"/>
</dbReference>
<dbReference type="InterPro" id="IPR008271">
    <property type="entry name" value="Ser/Thr_kinase_AS"/>
</dbReference>
<evidence type="ECO:0000259" key="11">
    <source>
        <dbReference type="PROSITE" id="PS50011"/>
    </source>
</evidence>
<evidence type="ECO:0000256" key="2">
    <source>
        <dbReference type="ARBA" id="ARBA00022679"/>
    </source>
</evidence>
<dbReference type="Gene3D" id="3.30.200.20">
    <property type="entry name" value="Phosphorylase Kinase, domain 1"/>
    <property type="match status" value="1"/>
</dbReference>
<accession>A0A1Y2G4P2</accession>
<dbReference type="InterPro" id="IPR000719">
    <property type="entry name" value="Prot_kinase_dom"/>
</dbReference>
<dbReference type="AlphaFoldDB" id="A0A1Y2G4P2"/>
<dbReference type="Gene3D" id="1.10.510.10">
    <property type="entry name" value="Transferase(Phosphotransferase) domain 1"/>
    <property type="match status" value="1"/>
</dbReference>
<comment type="activity regulation">
    <text evidence="9">Activated by threonine and tyrosine phosphorylation.</text>
</comment>
<dbReference type="Proteomes" id="UP000193467">
    <property type="component" value="Unassembled WGS sequence"/>
</dbReference>
<dbReference type="InterPro" id="IPR017441">
    <property type="entry name" value="Protein_kinase_ATP_BS"/>
</dbReference>
<comment type="function">
    <text evidence="6">Responds to activation by environmental stress by phosphorylating downstream targets.</text>
</comment>
<dbReference type="InParanoid" id="A0A1Y2G4P2"/>
<protein>
    <recommendedName>
        <fullName evidence="9">Mitogen-activated protein kinase</fullName>
        <ecNumber evidence="9">2.7.11.24</ecNumber>
    </recommendedName>
</protein>
<dbReference type="FunFam" id="1.10.510.10:FF:000040">
    <property type="entry name" value="Mitogen-activated protein kinase"/>
    <property type="match status" value="1"/>
</dbReference>
<gene>
    <name evidence="12" type="ORF">BCR35DRAFT_349224</name>
</gene>
<dbReference type="GO" id="GO:0004707">
    <property type="term" value="F:MAP kinase activity"/>
    <property type="evidence" value="ECO:0007669"/>
    <property type="project" value="UniProtKB-EC"/>
</dbReference>
<dbReference type="PROSITE" id="PS00108">
    <property type="entry name" value="PROTEIN_KINASE_ST"/>
    <property type="match status" value="1"/>
</dbReference>
<dbReference type="PROSITE" id="PS00107">
    <property type="entry name" value="PROTEIN_KINASE_ATP"/>
    <property type="match status" value="1"/>
</dbReference>
<feature type="compositionally biased region" description="Low complexity" evidence="10">
    <location>
        <begin position="28"/>
        <end position="49"/>
    </location>
</feature>
<dbReference type="FunCoup" id="A0A1Y2G4P2">
    <property type="interactions" value="569"/>
</dbReference>
<keyword evidence="1 8" id="KW-0723">Serine/threonine-protein kinase</keyword>
<dbReference type="FunFam" id="3.30.200.20:FF:000073">
    <property type="entry name" value="Mitogen-activated protein kinase"/>
    <property type="match status" value="1"/>
</dbReference>
<feature type="region of interest" description="Disordered" evidence="10">
    <location>
        <begin position="1"/>
        <end position="81"/>
    </location>
</feature>
<keyword evidence="9" id="KW-0460">Magnesium</keyword>
<comment type="catalytic activity">
    <reaction evidence="9">
        <text>L-threonyl-[protein] + ATP = O-phospho-L-threonyl-[protein] + ADP + H(+)</text>
        <dbReference type="Rhea" id="RHEA:46608"/>
        <dbReference type="Rhea" id="RHEA-COMP:11060"/>
        <dbReference type="Rhea" id="RHEA-COMP:11605"/>
        <dbReference type="ChEBI" id="CHEBI:15378"/>
        <dbReference type="ChEBI" id="CHEBI:30013"/>
        <dbReference type="ChEBI" id="CHEBI:30616"/>
        <dbReference type="ChEBI" id="CHEBI:61977"/>
        <dbReference type="ChEBI" id="CHEBI:456216"/>
        <dbReference type="EC" id="2.7.11.24"/>
    </reaction>
</comment>
<keyword evidence="3 7" id="KW-0547">Nucleotide-binding</keyword>
<evidence type="ECO:0000256" key="3">
    <source>
        <dbReference type="ARBA" id="ARBA00022741"/>
    </source>
</evidence>
<dbReference type="SMART" id="SM00220">
    <property type="entry name" value="S_TKc"/>
    <property type="match status" value="1"/>
</dbReference>
<dbReference type="SUPFAM" id="SSF56112">
    <property type="entry name" value="Protein kinase-like (PK-like)"/>
    <property type="match status" value="1"/>
</dbReference>
<keyword evidence="13" id="KW-1185">Reference proteome</keyword>
<evidence type="ECO:0000256" key="10">
    <source>
        <dbReference type="SAM" id="MobiDB-lite"/>
    </source>
</evidence>
<feature type="domain" description="Protein kinase" evidence="11">
    <location>
        <begin position="88"/>
        <end position="381"/>
    </location>
</feature>
<dbReference type="GO" id="GO:0005524">
    <property type="term" value="F:ATP binding"/>
    <property type="evidence" value="ECO:0007669"/>
    <property type="project" value="UniProtKB-UniRule"/>
</dbReference>
<evidence type="ECO:0000313" key="12">
    <source>
        <dbReference type="EMBL" id="ORY92926.1"/>
    </source>
</evidence>
<proteinExistence type="inferred from homology"/>
<name>A0A1Y2G4P2_9BASI</name>
<dbReference type="EC" id="2.7.11.24" evidence="9"/>
<dbReference type="PROSITE" id="PS01351">
    <property type="entry name" value="MAPK"/>
    <property type="match status" value="1"/>
</dbReference>
<evidence type="ECO:0000256" key="6">
    <source>
        <dbReference type="ARBA" id="ARBA00055111"/>
    </source>
</evidence>
<evidence type="ECO:0000313" key="13">
    <source>
        <dbReference type="Proteomes" id="UP000193467"/>
    </source>
</evidence>
<dbReference type="STRING" id="106004.A0A1Y2G4P2"/>
<dbReference type="CDD" id="cd07849">
    <property type="entry name" value="STKc_ERK1_2_like"/>
    <property type="match status" value="1"/>
</dbReference>
<dbReference type="PROSITE" id="PS50011">
    <property type="entry name" value="PROTEIN_KINASE_DOM"/>
    <property type="match status" value="1"/>
</dbReference>
<keyword evidence="4 9" id="KW-0418">Kinase</keyword>
<dbReference type="Pfam" id="PF00069">
    <property type="entry name" value="Pkinase"/>
    <property type="match status" value="1"/>
</dbReference>
<keyword evidence="5 7" id="KW-0067">ATP-binding</keyword>
<dbReference type="OrthoDB" id="192887at2759"/>
<evidence type="ECO:0000256" key="5">
    <source>
        <dbReference type="ARBA" id="ARBA00022840"/>
    </source>
</evidence>
<comment type="cofactor">
    <cofactor evidence="9">
        <name>Mg(2+)</name>
        <dbReference type="ChEBI" id="CHEBI:18420"/>
    </cofactor>
</comment>
<reference evidence="12 13" key="1">
    <citation type="submission" date="2016-07" db="EMBL/GenBank/DDBJ databases">
        <title>Pervasive Adenine N6-methylation of Active Genes in Fungi.</title>
        <authorList>
            <consortium name="DOE Joint Genome Institute"/>
            <person name="Mondo S.J."/>
            <person name="Dannebaum R.O."/>
            <person name="Kuo R.C."/>
            <person name="Labutti K."/>
            <person name="Haridas S."/>
            <person name="Kuo A."/>
            <person name="Salamov A."/>
            <person name="Ahrendt S.R."/>
            <person name="Lipzen A."/>
            <person name="Sullivan W."/>
            <person name="Andreopoulos W.B."/>
            <person name="Clum A."/>
            <person name="Lindquist E."/>
            <person name="Daum C."/>
            <person name="Ramamoorthy G.K."/>
            <person name="Gryganskyi A."/>
            <person name="Culley D."/>
            <person name="Magnuson J.K."/>
            <person name="James T.Y."/>
            <person name="O'Malley M.A."/>
            <person name="Stajich J.E."/>
            <person name="Spatafora J.W."/>
            <person name="Visel A."/>
            <person name="Grigoriev I.V."/>
        </authorList>
    </citation>
    <scope>NUCLEOTIDE SEQUENCE [LARGE SCALE GENOMIC DNA]</scope>
    <source>
        <strain evidence="12 13">62-1032</strain>
    </source>
</reference>
<evidence type="ECO:0000256" key="7">
    <source>
        <dbReference type="PROSITE-ProRule" id="PRU10141"/>
    </source>
</evidence>
<dbReference type="EMBL" id="MCGR01000001">
    <property type="protein sequence ID" value="ORY92926.1"/>
    <property type="molecule type" value="Genomic_DNA"/>
</dbReference>
<keyword evidence="2 9" id="KW-0808">Transferase</keyword>
<evidence type="ECO:0000256" key="1">
    <source>
        <dbReference type="ARBA" id="ARBA00022527"/>
    </source>
</evidence>
<dbReference type="InterPro" id="IPR011009">
    <property type="entry name" value="Kinase-like_dom_sf"/>
</dbReference>
<dbReference type="InterPro" id="IPR050117">
    <property type="entry name" value="MAPK"/>
</dbReference>
<comment type="similarity">
    <text evidence="9">Belongs to the protein kinase superfamily. Ser/Thr protein kinase family. MAP kinase subfamily.</text>
</comment>
<feature type="compositionally biased region" description="Polar residues" evidence="10">
    <location>
        <begin position="1"/>
        <end position="15"/>
    </location>
</feature>
<dbReference type="InterPro" id="IPR003527">
    <property type="entry name" value="MAP_kinase_CS"/>
</dbReference>
<sequence>MATLAHQPQPSTSSVAAGAALAPRTSSQPAQQQQYYAAPQQQPQQARPAPQQPQPQPAQRSSNNKSKQQQQQAPEEPRRVRFSVGHKYAVQDVIGEGAYGVVCSAIHRPTGQKVAIKKIAPFDHSMFCLRTLRELKLLRYFAEQNVSENIISIVDIIKPTSLDLFKEVYLIQELMETDLHRVIRTQNLSDDHVQYFAYQTLRAIKALHSADVIHRDLKPSNLLLNANCDLKVCDFGLARSTQTAEPNGGETGFMTEYVATRWYRAPEIMFKQYTKAIDIWSIGCIIAEMISSRPLFPGRDYHHQLTLILDVLGTPTFEDFNRINSRRSRDYLRALPFKKKRPLNTLYPSASVEAIDLMEKCLTFDPKKRITVENCLSHPYLSAYHDPDDEPTAPPLPASFFDFDHQKDSISREDLKRLLYEEVLQFQPTA</sequence>
<evidence type="ECO:0000256" key="4">
    <source>
        <dbReference type="ARBA" id="ARBA00022777"/>
    </source>
</evidence>
<feature type="compositionally biased region" description="Low complexity" evidence="10">
    <location>
        <begin position="57"/>
        <end position="74"/>
    </location>
</feature>
<feature type="binding site" evidence="7">
    <location>
        <position position="118"/>
    </location>
    <ligand>
        <name>ATP</name>
        <dbReference type="ChEBI" id="CHEBI:30616"/>
    </ligand>
</feature>
<dbReference type="PANTHER" id="PTHR24055">
    <property type="entry name" value="MITOGEN-ACTIVATED PROTEIN KINASE"/>
    <property type="match status" value="1"/>
</dbReference>
<evidence type="ECO:0000256" key="9">
    <source>
        <dbReference type="RuleBase" id="RU361165"/>
    </source>
</evidence>
<organism evidence="12 13">
    <name type="scientific">Leucosporidium creatinivorum</name>
    <dbReference type="NCBI Taxonomy" id="106004"/>
    <lineage>
        <taxon>Eukaryota</taxon>
        <taxon>Fungi</taxon>
        <taxon>Dikarya</taxon>
        <taxon>Basidiomycota</taxon>
        <taxon>Pucciniomycotina</taxon>
        <taxon>Microbotryomycetes</taxon>
        <taxon>Leucosporidiales</taxon>
        <taxon>Leucosporidium</taxon>
    </lineage>
</organism>
<comment type="caution">
    <text evidence="12">The sequence shown here is derived from an EMBL/GenBank/DDBJ whole genome shotgun (WGS) entry which is preliminary data.</text>
</comment>